<feature type="compositionally biased region" description="Acidic residues" evidence="2">
    <location>
        <begin position="368"/>
        <end position="382"/>
    </location>
</feature>
<evidence type="ECO:0000313" key="4">
    <source>
        <dbReference type="EMBL" id="CAD9660561.1"/>
    </source>
</evidence>
<keyword evidence="1" id="KW-0175">Coiled coil</keyword>
<feature type="compositionally biased region" description="Acidic residues" evidence="2">
    <location>
        <begin position="418"/>
        <end position="431"/>
    </location>
</feature>
<protein>
    <recommendedName>
        <fullName evidence="3">PH domain-containing protein</fullName>
    </recommendedName>
</protein>
<proteinExistence type="predicted"/>
<accession>A0A7S2R516</accession>
<feature type="compositionally biased region" description="Basic residues" evidence="2">
    <location>
        <begin position="593"/>
        <end position="606"/>
    </location>
</feature>
<feature type="compositionally biased region" description="Low complexity" evidence="2">
    <location>
        <begin position="401"/>
        <end position="410"/>
    </location>
</feature>
<feature type="region of interest" description="Disordered" evidence="2">
    <location>
        <begin position="582"/>
        <end position="632"/>
    </location>
</feature>
<evidence type="ECO:0000256" key="2">
    <source>
        <dbReference type="SAM" id="MobiDB-lite"/>
    </source>
</evidence>
<feature type="compositionally biased region" description="Basic and acidic residues" evidence="2">
    <location>
        <begin position="292"/>
        <end position="315"/>
    </location>
</feature>
<evidence type="ECO:0000256" key="1">
    <source>
        <dbReference type="SAM" id="Coils"/>
    </source>
</evidence>
<sequence>MSIFQNKIKAKALKIHQQSVPSLEYTVKFPPRKKIGVTFRRHNEWGIVKVVPPHSKIIIGSILSAVNGRSVVLTKFDDAIQLAAEALTSGDPFTLTFMAPYKLEGVLKRYEMRRMAKGWKTYFFTLNSGVLQCYVKKGGKLRCEWDLSNEASHQTLLTLAPRNLLNSGELGLMIVKGTEKVILKAEDNIRTQNWGAFLYLAIVIANGGNPDMYAIEARRLRVKAPPKEVQKATAAIIDAGTATKVAEVQHHVVEKADTKAHHSAANAELLQKAAEKATDEEEKTSILEAEKKAEEAVKRDEEIAQKEHQEEERAQKVSRRASQVSSVAGGQSLTDAAQAAAEAALQEEADAAAKKEAAESSMQVIIVDEAEVDAYEEEDEVAEPMPPQPDPIQEGDEQTADEGAPPVEAAEPPPAPAAEEEEEPEAEEEYDGAGPAEVQMPVGITAEDADVEEEVAAAEEVGENEDEQAFNDYVALAGKAEEAAVEEAVEEAEKELAALNVSAEDDVEAFDFDREQEMTDFAEQAAEMAAKKLADTAPDVAPDEGLAAAEVGGSTLGTAGGLTAEEQAAMAAYDAHRIGDGSQTVIGTEKGSRVRPGRHERGRRSVFQRWEDQAKRAISDSSMSSKPADYKPKVLRSKEDKVWMAAF</sequence>
<dbReference type="InterPro" id="IPR001849">
    <property type="entry name" value="PH_domain"/>
</dbReference>
<feature type="domain" description="PH" evidence="3">
    <location>
        <begin position="100"/>
        <end position="203"/>
    </location>
</feature>
<dbReference type="EMBL" id="HBHJ01000818">
    <property type="protein sequence ID" value="CAD9660561.1"/>
    <property type="molecule type" value="Transcribed_RNA"/>
</dbReference>
<feature type="coiled-coil region" evidence="1">
    <location>
        <begin position="482"/>
        <end position="509"/>
    </location>
</feature>
<organism evidence="4">
    <name type="scientific">Rhizochromulina marina</name>
    <dbReference type="NCBI Taxonomy" id="1034831"/>
    <lineage>
        <taxon>Eukaryota</taxon>
        <taxon>Sar</taxon>
        <taxon>Stramenopiles</taxon>
        <taxon>Ochrophyta</taxon>
        <taxon>Dictyochophyceae</taxon>
        <taxon>Rhizochromulinales</taxon>
        <taxon>Rhizochromulina</taxon>
    </lineage>
</organism>
<dbReference type="AlphaFoldDB" id="A0A7S2R516"/>
<name>A0A7S2R516_9STRA</name>
<gene>
    <name evidence="4" type="ORF">RMAR1173_LOCUS542</name>
</gene>
<reference evidence="4" key="1">
    <citation type="submission" date="2021-01" db="EMBL/GenBank/DDBJ databases">
        <authorList>
            <person name="Corre E."/>
            <person name="Pelletier E."/>
            <person name="Niang G."/>
            <person name="Scheremetjew M."/>
            <person name="Finn R."/>
            <person name="Kale V."/>
            <person name="Holt S."/>
            <person name="Cochrane G."/>
            <person name="Meng A."/>
            <person name="Brown T."/>
            <person name="Cohen L."/>
        </authorList>
    </citation>
    <scope>NUCLEOTIDE SEQUENCE</scope>
    <source>
        <strain evidence="4">CCMP1243</strain>
    </source>
</reference>
<feature type="region of interest" description="Disordered" evidence="2">
    <location>
        <begin position="292"/>
        <end position="330"/>
    </location>
</feature>
<feature type="compositionally biased region" description="Basic and acidic residues" evidence="2">
    <location>
        <begin position="609"/>
        <end position="618"/>
    </location>
</feature>
<feature type="region of interest" description="Disordered" evidence="2">
    <location>
        <begin position="352"/>
        <end position="447"/>
    </location>
</feature>
<dbReference type="PROSITE" id="PS50003">
    <property type="entry name" value="PH_DOMAIN"/>
    <property type="match status" value="1"/>
</dbReference>
<dbReference type="SUPFAM" id="SSF50729">
    <property type="entry name" value="PH domain-like"/>
    <property type="match status" value="1"/>
</dbReference>
<evidence type="ECO:0000259" key="3">
    <source>
        <dbReference type="PROSITE" id="PS50003"/>
    </source>
</evidence>